<evidence type="ECO:0000259" key="4">
    <source>
        <dbReference type="PROSITE" id="PS50052"/>
    </source>
</evidence>
<dbReference type="Proteomes" id="UP000241769">
    <property type="component" value="Unassembled WGS sequence"/>
</dbReference>
<dbReference type="PROSITE" id="PS00856">
    <property type="entry name" value="GUANYLATE_KINASE_1"/>
    <property type="match status" value="1"/>
</dbReference>
<dbReference type="PROSITE" id="PS50052">
    <property type="entry name" value="GUANYLATE_KINASE_2"/>
    <property type="match status" value="1"/>
</dbReference>
<evidence type="ECO:0000256" key="3">
    <source>
        <dbReference type="ARBA" id="ARBA00022777"/>
    </source>
</evidence>
<dbReference type="InterPro" id="IPR055102">
    <property type="entry name" value="PDXDC1-like_3rd"/>
</dbReference>
<gene>
    <name evidence="5" type="ORF">PROFUN_07535</name>
</gene>
<dbReference type="InterPro" id="IPR008145">
    <property type="entry name" value="GK/Ca_channel_bsu"/>
</dbReference>
<dbReference type="Pfam" id="PF00625">
    <property type="entry name" value="Guanylate_kin"/>
    <property type="match status" value="1"/>
</dbReference>
<dbReference type="AlphaFoldDB" id="A0A2P6NLP4"/>
<reference evidence="5 6" key="1">
    <citation type="journal article" date="2018" name="Genome Biol. Evol.">
        <title>Multiple Roots of Fruiting Body Formation in Amoebozoa.</title>
        <authorList>
            <person name="Hillmann F."/>
            <person name="Forbes G."/>
            <person name="Novohradska S."/>
            <person name="Ferling I."/>
            <person name="Riege K."/>
            <person name="Groth M."/>
            <person name="Westermann M."/>
            <person name="Marz M."/>
            <person name="Spaller T."/>
            <person name="Winckler T."/>
            <person name="Schaap P."/>
            <person name="Glockner G."/>
        </authorList>
    </citation>
    <scope>NUCLEOTIDE SEQUENCE [LARGE SCALE GENOMIC DNA]</scope>
    <source>
        <strain evidence="5 6">Jena</strain>
    </source>
</reference>
<proteinExistence type="inferred from homology"/>
<dbReference type="InterPro" id="IPR020590">
    <property type="entry name" value="Guanylate_kinase_CS"/>
</dbReference>
<dbReference type="InterPro" id="IPR008144">
    <property type="entry name" value="Guanylate_kin-like_dom"/>
</dbReference>
<comment type="similarity">
    <text evidence="1">Belongs to the guanylate kinase family.</text>
</comment>
<evidence type="ECO:0000256" key="1">
    <source>
        <dbReference type="ARBA" id="ARBA00005790"/>
    </source>
</evidence>
<sequence>MNLREQCSQRREGDDCSAPKGNISCAISLLQGSFPPGACVNHNTNSISRFVEGTLLVSNILSLISDTSLESWLIRDCFNGFGWLVRGSHLRHHINPEPAGMIDPHNLFKDSDAPARLSEAETIQTICQQFHTNRENLPTSWSSSCDILLSIVSIGFIGFRADNRQVLYLSFKLGTERSQGTPISFHSNELSARKHAVELAIHGSYNTVENSGYFSFSAAGEEERGFGKQQPRIYVDDRSDPYINSIQSSLLLPRTSIGHISGKMTVERLQEVVEQDKEGKECKPLYVSSQYEEDIHEILQLSDYCKANLLWLSLYVEGPHILAAIDHVDLVDVADLLVLNVGAFIGAPQISVYATVLLKNRKAPRVEHLEGGKNVGTLNRVKGVSLIPTWAFLSTLGSDHATKRVTATTEAIASISTALAGIDGLKIVHHSMTSLSFQSNLEGYANALNQHILKKAIRLSSLGVISKEGYLKISPLTSGSSLPSPTDVTDFIDMLKRELPLANKTIENCGEFETSSKRYPGLSVVKCSTLTPALLGGVTYIPSYLAGEDLGAELRAELESLNIELANQLMKRREVYTRATTEDGRPCVGVSVDETTAERGSIDSLVDEIHQTATKLDLSEKMMSRIAEVVQRGIKMAQEQLQNQEADALYQEVGSVYNWWNPFSKPEQQGRSFHLGSQALKTTKSIKLTSSTPNLLTLRDEKGRANISSSASAIPPVKTTDDLVISEVTEPVKEKVSVVVVVGPSGVGKGTRVYALSHSFSSTYAASVINRLMSEFPDKLGFSVSHTTRQPRSGEREGVDYHFTTVEVIQKEIESGQFVEHANVHGNYYGTSKVRRGLKGDTDLSSLLWNNKVTVDLRKSLNPTVKHSGIESHYIFIAPPSREILESRLRGRGTETEEAIQKRLAGSVKEMQFLETSPTFFDAVIVNDKLDEAYLQFKAEIL</sequence>
<dbReference type="OrthoDB" id="6334211at2759"/>
<dbReference type="Pfam" id="PF22937">
    <property type="entry name" value="PDXDC1-like_cen2"/>
    <property type="match status" value="1"/>
</dbReference>
<dbReference type="InterPro" id="IPR027417">
    <property type="entry name" value="P-loop_NTPase"/>
</dbReference>
<dbReference type="PANTHER" id="PTHR23117:SF13">
    <property type="entry name" value="GUANYLATE KINASE"/>
    <property type="match status" value="1"/>
</dbReference>
<comment type="caution">
    <text evidence="5">The sequence shown here is derived from an EMBL/GenBank/DDBJ whole genome shotgun (WGS) entry which is preliminary data.</text>
</comment>
<dbReference type="SMART" id="SM00072">
    <property type="entry name" value="GuKc"/>
    <property type="match status" value="1"/>
</dbReference>
<protein>
    <recommendedName>
        <fullName evidence="4">Guanylate kinase-like domain-containing protein</fullName>
    </recommendedName>
</protein>
<evidence type="ECO:0000313" key="5">
    <source>
        <dbReference type="EMBL" id="PRP84881.1"/>
    </source>
</evidence>
<dbReference type="STRING" id="1890364.A0A2P6NLP4"/>
<organism evidence="5 6">
    <name type="scientific">Planoprotostelium fungivorum</name>
    <dbReference type="NCBI Taxonomy" id="1890364"/>
    <lineage>
        <taxon>Eukaryota</taxon>
        <taxon>Amoebozoa</taxon>
        <taxon>Evosea</taxon>
        <taxon>Variosea</taxon>
        <taxon>Cavosteliida</taxon>
        <taxon>Cavosteliaceae</taxon>
        <taxon>Planoprotostelium</taxon>
    </lineage>
</organism>
<dbReference type="CDD" id="cd00071">
    <property type="entry name" value="GMPK"/>
    <property type="match status" value="1"/>
</dbReference>
<dbReference type="Gene3D" id="3.40.50.300">
    <property type="entry name" value="P-loop containing nucleotide triphosphate hydrolases"/>
    <property type="match status" value="1"/>
</dbReference>
<keyword evidence="6" id="KW-1185">Reference proteome</keyword>
<keyword evidence="2" id="KW-0808">Transferase</keyword>
<evidence type="ECO:0000313" key="6">
    <source>
        <dbReference type="Proteomes" id="UP000241769"/>
    </source>
</evidence>
<evidence type="ECO:0000256" key="2">
    <source>
        <dbReference type="ARBA" id="ARBA00022679"/>
    </source>
</evidence>
<name>A0A2P6NLP4_9EUKA</name>
<dbReference type="GO" id="GO:0005829">
    <property type="term" value="C:cytosol"/>
    <property type="evidence" value="ECO:0007669"/>
    <property type="project" value="TreeGrafter"/>
</dbReference>
<dbReference type="EMBL" id="MDYQ01000055">
    <property type="protein sequence ID" value="PRP84881.1"/>
    <property type="molecule type" value="Genomic_DNA"/>
</dbReference>
<feature type="domain" description="Guanylate kinase-like" evidence="4">
    <location>
        <begin position="736"/>
        <end position="942"/>
    </location>
</feature>
<dbReference type="InParanoid" id="A0A2P6NLP4"/>
<dbReference type="PANTHER" id="PTHR23117">
    <property type="entry name" value="GUANYLATE KINASE-RELATED"/>
    <property type="match status" value="1"/>
</dbReference>
<dbReference type="SUPFAM" id="SSF52540">
    <property type="entry name" value="P-loop containing nucleoside triphosphate hydrolases"/>
    <property type="match status" value="1"/>
</dbReference>
<dbReference type="FunFam" id="3.30.63.10:FF:000002">
    <property type="entry name" value="Guanylate kinase 1"/>
    <property type="match status" value="1"/>
</dbReference>
<keyword evidence="3" id="KW-0418">Kinase</keyword>
<accession>A0A2P6NLP4</accession>
<dbReference type="GO" id="GO:0004385">
    <property type="term" value="F:GMP kinase activity"/>
    <property type="evidence" value="ECO:0007669"/>
    <property type="project" value="TreeGrafter"/>
</dbReference>